<dbReference type="WBParaSite" id="DME_0000933801-mRNA-1">
    <property type="protein sequence ID" value="DME_0000933801-mRNA-1"/>
    <property type="gene ID" value="DME_0000933801"/>
</dbReference>
<reference evidence="8 10" key="2">
    <citation type="submission" date="2018-11" db="EMBL/GenBank/DDBJ databases">
        <authorList>
            <consortium name="Pathogen Informatics"/>
        </authorList>
    </citation>
    <scope>NUCLEOTIDE SEQUENCE [LARGE SCALE GENOMIC DNA]</scope>
</reference>
<evidence type="ECO:0000256" key="6">
    <source>
        <dbReference type="SAM" id="Phobius"/>
    </source>
</evidence>
<keyword evidence="4 6" id="KW-0472">Membrane</keyword>
<accession>A0A0N4UN70</accession>
<evidence type="ECO:0000259" key="7">
    <source>
        <dbReference type="PROSITE" id="PS50221"/>
    </source>
</evidence>
<dbReference type="OrthoDB" id="1100386at2759"/>
<dbReference type="Proteomes" id="UP000274756">
    <property type="component" value="Unassembled WGS sequence"/>
</dbReference>
<evidence type="ECO:0000313" key="9">
    <source>
        <dbReference type="Proteomes" id="UP000038040"/>
    </source>
</evidence>
<gene>
    <name evidence="8" type="ORF">DME_LOCUS3060</name>
</gene>
<evidence type="ECO:0000256" key="1">
    <source>
        <dbReference type="ARBA" id="ARBA00004370"/>
    </source>
</evidence>
<protein>
    <submittedName>
        <fullName evidence="11">GPS domain-containing protein</fullName>
    </submittedName>
</protein>
<keyword evidence="10" id="KW-1185">Reference proteome</keyword>
<dbReference type="SMART" id="SM00303">
    <property type="entry name" value="GPS"/>
    <property type="match status" value="1"/>
</dbReference>
<dbReference type="InterPro" id="IPR001879">
    <property type="entry name" value="GPCR_2_extracellular_dom"/>
</dbReference>
<dbReference type="EMBL" id="UYYG01000101">
    <property type="protein sequence ID" value="VDN53087.1"/>
    <property type="molecule type" value="Genomic_DNA"/>
</dbReference>
<dbReference type="Gene3D" id="2.60.220.50">
    <property type="match status" value="1"/>
</dbReference>
<keyword evidence="2 6" id="KW-0812">Transmembrane</keyword>
<dbReference type="Pfam" id="PF01825">
    <property type="entry name" value="GPS"/>
    <property type="match status" value="1"/>
</dbReference>
<dbReference type="InterPro" id="IPR000203">
    <property type="entry name" value="GPS"/>
</dbReference>
<keyword evidence="5" id="KW-1015">Disulfide bond</keyword>
<feature type="transmembrane region" description="Helical" evidence="6">
    <location>
        <begin position="491"/>
        <end position="518"/>
    </location>
</feature>
<name>A0A0N4UN70_DRAME</name>
<evidence type="ECO:0000313" key="8">
    <source>
        <dbReference type="EMBL" id="VDN53087.1"/>
    </source>
</evidence>
<dbReference type="AlphaFoldDB" id="A0A0N4UN70"/>
<dbReference type="PANTHER" id="PTHR12011">
    <property type="entry name" value="ADHESION G-PROTEIN COUPLED RECEPTOR"/>
    <property type="match status" value="1"/>
</dbReference>
<comment type="subcellular location">
    <subcellularLocation>
        <location evidence="1">Membrane</location>
    </subcellularLocation>
</comment>
<dbReference type="PANTHER" id="PTHR12011:SF347">
    <property type="entry name" value="FI21270P1-RELATED"/>
    <property type="match status" value="1"/>
</dbReference>
<evidence type="ECO:0000256" key="3">
    <source>
        <dbReference type="ARBA" id="ARBA00022989"/>
    </source>
</evidence>
<dbReference type="InterPro" id="IPR046338">
    <property type="entry name" value="GAIN_dom_sf"/>
</dbReference>
<dbReference type="InterPro" id="IPR057244">
    <property type="entry name" value="GAIN_B"/>
</dbReference>
<dbReference type="Gene3D" id="4.10.1240.10">
    <property type="entry name" value="GPCR, family 2, extracellular hormone receptor domain"/>
    <property type="match status" value="1"/>
</dbReference>
<reference evidence="11" key="1">
    <citation type="submission" date="2017-02" db="UniProtKB">
        <authorList>
            <consortium name="WormBaseParasite"/>
        </authorList>
    </citation>
    <scope>IDENTIFICATION</scope>
</reference>
<dbReference type="GO" id="GO:0005886">
    <property type="term" value="C:plasma membrane"/>
    <property type="evidence" value="ECO:0007669"/>
    <property type="project" value="TreeGrafter"/>
</dbReference>
<dbReference type="PROSITE" id="PS50221">
    <property type="entry name" value="GAIN_B"/>
    <property type="match status" value="1"/>
</dbReference>
<dbReference type="SMART" id="SM00008">
    <property type="entry name" value="HormR"/>
    <property type="match status" value="1"/>
</dbReference>
<feature type="domain" description="GAIN-B" evidence="7">
    <location>
        <begin position="320"/>
        <end position="484"/>
    </location>
</feature>
<dbReference type="InterPro" id="IPR036445">
    <property type="entry name" value="GPCR_2_extracell_dom_sf"/>
</dbReference>
<dbReference type="STRING" id="318479.A0A0N4UN70"/>
<evidence type="ECO:0000313" key="11">
    <source>
        <dbReference type="WBParaSite" id="DME_0000933801-mRNA-1"/>
    </source>
</evidence>
<organism evidence="9 11">
    <name type="scientific">Dracunculus medinensis</name>
    <name type="common">Guinea worm</name>
    <dbReference type="NCBI Taxonomy" id="318479"/>
    <lineage>
        <taxon>Eukaryota</taxon>
        <taxon>Metazoa</taxon>
        <taxon>Ecdysozoa</taxon>
        <taxon>Nematoda</taxon>
        <taxon>Chromadorea</taxon>
        <taxon>Rhabditida</taxon>
        <taxon>Spirurina</taxon>
        <taxon>Dracunculoidea</taxon>
        <taxon>Dracunculidae</taxon>
        <taxon>Dracunculus</taxon>
    </lineage>
</organism>
<dbReference type="GO" id="GO:0004930">
    <property type="term" value="F:G protein-coupled receptor activity"/>
    <property type="evidence" value="ECO:0007669"/>
    <property type="project" value="InterPro"/>
</dbReference>
<dbReference type="Proteomes" id="UP000038040">
    <property type="component" value="Unplaced"/>
</dbReference>
<evidence type="ECO:0000256" key="4">
    <source>
        <dbReference type="ARBA" id="ARBA00023136"/>
    </source>
</evidence>
<proteinExistence type="predicted"/>
<keyword evidence="3 6" id="KW-1133">Transmembrane helix</keyword>
<evidence type="ECO:0000256" key="5">
    <source>
        <dbReference type="ARBA" id="ARBA00023157"/>
    </source>
</evidence>
<evidence type="ECO:0000313" key="10">
    <source>
        <dbReference type="Proteomes" id="UP000274756"/>
    </source>
</evidence>
<evidence type="ECO:0000256" key="2">
    <source>
        <dbReference type="ARBA" id="ARBA00022692"/>
    </source>
</evidence>
<sequence>MTFLCFSLALTGDFIRVISKAEKLEEILNNGNYTYISIAATHDIKQALYCPEAKFGEITFPRSAACSKVALPCSIYNDTDGSLRYAIQHCDCKTGKWLAQPNLDNCTHKWTMEFEQAISNNEPAEILSGLLADKLKSTIQFRFSDIVGSVNVLENLIPLAMQQYVLIDNRTERSQKAIEFTQAKDNSFLKSNLFGAAGDELLSSRVEITWMQLGTRVRIATASTLMISLERSAALMATFLDQKQKKINYRMQVQVKSPGKTTNRIAAFDDSSSKKLQQSLSLPHVPHDDHQNSSFNPELGVPLSSPAFYKASVPATISFSDFQLSPNNLLIKQVLRPKQQLFRISSILKYNLDTTETAVSLDRNPLRLGYYIFKSFGNLLNTDNKTIINSLIIGASVNNPTQNLELPKSNPVSFTFYHIKQKNVANPRCVFWDTNKRIDVEIFNFLRIWNESGCSVLQTSINSTDCLCTHLTSFAILMDIIGEDDGSLNSFALNVISILGCSLSAFCLFLTIVVLTCFR</sequence>